<evidence type="ECO:0000259" key="1">
    <source>
        <dbReference type="PROSITE" id="PS50041"/>
    </source>
</evidence>
<dbReference type="Gene3D" id="3.10.100.10">
    <property type="entry name" value="Mannose-Binding Protein A, subunit A"/>
    <property type="match status" value="4"/>
</dbReference>
<dbReference type="CDD" id="cd00037">
    <property type="entry name" value="CLECT"/>
    <property type="match status" value="3"/>
</dbReference>
<protein>
    <recommendedName>
        <fullName evidence="1">C-type lectin domain-containing protein</fullName>
    </recommendedName>
</protein>
<evidence type="ECO:0000313" key="3">
    <source>
        <dbReference type="Proteomes" id="UP000494165"/>
    </source>
</evidence>
<dbReference type="OrthoDB" id="7357196at2759"/>
<dbReference type="PROSITE" id="PS50041">
    <property type="entry name" value="C_TYPE_LECTIN_2"/>
    <property type="match status" value="3"/>
</dbReference>
<dbReference type="SUPFAM" id="SSF56436">
    <property type="entry name" value="C-type lectin-like"/>
    <property type="match status" value="4"/>
</dbReference>
<dbReference type="AlphaFoldDB" id="A0A8S1CY42"/>
<dbReference type="Pfam" id="PF00059">
    <property type="entry name" value="Lectin_C"/>
    <property type="match status" value="3"/>
</dbReference>
<feature type="domain" description="C-type lectin" evidence="1">
    <location>
        <begin position="501"/>
        <end position="630"/>
    </location>
</feature>
<dbReference type="PANTHER" id="PTHR22802">
    <property type="entry name" value="C-TYPE LECTIN SUPERFAMILY MEMBER"/>
    <property type="match status" value="1"/>
</dbReference>
<dbReference type="InterPro" id="IPR051004">
    <property type="entry name" value="DC-SIGN_domain-containing"/>
</dbReference>
<feature type="domain" description="C-type lectin" evidence="1">
    <location>
        <begin position="333"/>
        <end position="459"/>
    </location>
</feature>
<feature type="domain" description="C-type lectin" evidence="1">
    <location>
        <begin position="675"/>
        <end position="790"/>
    </location>
</feature>
<dbReference type="PANTHER" id="PTHR22802:SF465">
    <property type="entry name" value="AT17652P-RELATED"/>
    <property type="match status" value="1"/>
</dbReference>
<dbReference type="InterPro" id="IPR016187">
    <property type="entry name" value="CTDL_fold"/>
</dbReference>
<reference evidence="2 3" key="1">
    <citation type="submission" date="2020-04" db="EMBL/GenBank/DDBJ databases">
        <authorList>
            <person name="Alioto T."/>
            <person name="Alioto T."/>
            <person name="Gomez Garrido J."/>
        </authorList>
    </citation>
    <scope>NUCLEOTIDE SEQUENCE [LARGE SCALE GENOMIC DNA]</scope>
</reference>
<sequence>MHIIKCCGIKSCDGTAKLSVGSKNKTSNNIVHPTSSSTKNNAVTVESGGKILEGNLLINAAPKEILYHTKKVGGTTSGGIQKITQITDIGSISGATINTIEVSWNGGLSTSIEPVTNADGSVVEPSTKSSTLQQVGGLTSTGVAVPGETALQKETSSIIGTISQVEISISTSKQLALTTNSITTNSGGTTAAQPAAGGLVLSTTTATGTSSAVGATTKALTITTTPAGATKQANTATTIKGVAASLTSTAILTSINKGTSVTSTLKQITTTTTRPTSTSTSTTTTTTATTTTLRPPCLPYGCSVNTENLNSNGIVDTTKLVDAKSQQACDRLYVFSKALQNWTSAASYCCSLGMQMLSIETKEELICLSDLINSIDGAGLPGEYFTSGSDYQISNKFVWCTSNFTSLGTNIYWSTGEPSFTSFQGAEEDCVSIQLNTGQPKRITLKDVECTARKYVICEVPVPTTTKPPCLAYTCAKDTTILDADDLILSNVSLPGFLRIACGRMYFFSTAATDWATGAMECCKMNMYLVALETAAEKACLDSIFTIKNYGVGLNINFWTGLSDQNHEGLFTWCTSPRGGSVVNSQFFPSPQPDNAGGGENCAHAYFPNNGPVSNYNDAPCTANARYVCETAAPDCSFPQCPQYTCTRDSAKVALSKAWKSGPNGIFRSSCGQQYFFSTAIVTFADALAECCKYGLKLASFESKEEIDCIFDTYSAEIRISSGYWTSGTSAGFGCEFTHGWCGSNKLAQNLTWSSSEPSDPLVERCLEYISSTGTFNDLPCAANRSFICEGNIPECTPSCPATCEKNLALFNSENRLIKVATYGTWYTTADTTYLFGSSNVTFAQAHSVCCSIGMKLVSIDTVEKMESLIQTKNFIFIRLRSRPYLQTPDQTCVEFVSTSATTGYFNDVKCSDLYYYICEAPAEPTCNSVACRDVKCDVDPTKYLQSIAWKDSSVGDFRSVCGRQYYLHRVAASFVK</sequence>
<dbReference type="InterPro" id="IPR001304">
    <property type="entry name" value="C-type_lectin-like"/>
</dbReference>
<evidence type="ECO:0000313" key="2">
    <source>
        <dbReference type="EMBL" id="CAB3370250.1"/>
    </source>
</evidence>
<gene>
    <name evidence="2" type="ORF">CLODIP_2_CD00239</name>
</gene>
<accession>A0A8S1CY42</accession>
<dbReference type="SMART" id="SM00034">
    <property type="entry name" value="CLECT"/>
    <property type="match status" value="4"/>
</dbReference>
<dbReference type="InterPro" id="IPR016186">
    <property type="entry name" value="C-type_lectin-like/link_sf"/>
</dbReference>
<keyword evidence="3" id="KW-1185">Reference proteome</keyword>
<dbReference type="Proteomes" id="UP000494165">
    <property type="component" value="Unassembled WGS sequence"/>
</dbReference>
<name>A0A8S1CY42_9INSE</name>
<comment type="caution">
    <text evidence="2">The sequence shown here is derived from an EMBL/GenBank/DDBJ whole genome shotgun (WGS) entry which is preliminary data.</text>
</comment>
<organism evidence="2 3">
    <name type="scientific">Cloeon dipterum</name>
    <dbReference type="NCBI Taxonomy" id="197152"/>
    <lineage>
        <taxon>Eukaryota</taxon>
        <taxon>Metazoa</taxon>
        <taxon>Ecdysozoa</taxon>
        <taxon>Arthropoda</taxon>
        <taxon>Hexapoda</taxon>
        <taxon>Insecta</taxon>
        <taxon>Pterygota</taxon>
        <taxon>Palaeoptera</taxon>
        <taxon>Ephemeroptera</taxon>
        <taxon>Pisciforma</taxon>
        <taxon>Baetidae</taxon>
        <taxon>Cloeon</taxon>
    </lineage>
</organism>
<proteinExistence type="predicted"/>
<dbReference type="EMBL" id="CADEPI010000051">
    <property type="protein sequence ID" value="CAB3370250.1"/>
    <property type="molecule type" value="Genomic_DNA"/>
</dbReference>